<keyword evidence="6 9" id="KW-0812">Transmembrane</keyword>
<evidence type="ECO:0000256" key="2">
    <source>
        <dbReference type="ARBA" id="ARBA00009047"/>
    </source>
</evidence>
<comment type="subcellular location">
    <subcellularLocation>
        <location evidence="1">Cell membrane</location>
        <topology evidence="1">Multi-pass membrane protein</topology>
    </subcellularLocation>
</comment>
<keyword evidence="5" id="KW-0762">Sugar transport</keyword>
<protein>
    <recommendedName>
        <fullName evidence="10">ABC transmembrane type-1 domain-containing protein</fullName>
    </recommendedName>
</protein>
<evidence type="ECO:0000256" key="5">
    <source>
        <dbReference type="ARBA" id="ARBA00022597"/>
    </source>
</evidence>
<accession>A0ABV3FSI9</accession>
<feature type="transmembrane region" description="Helical" evidence="9">
    <location>
        <begin position="68"/>
        <end position="85"/>
    </location>
</feature>
<dbReference type="SUPFAM" id="SSF161098">
    <property type="entry name" value="MetI-like"/>
    <property type="match status" value="1"/>
</dbReference>
<feature type="transmembrane region" description="Helical" evidence="9">
    <location>
        <begin position="160"/>
        <end position="183"/>
    </location>
</feature>
<dbReference type="Gene3D" id="1.10.3720.10">
    <property type="entry name" value="MetI-like"/>
    <property type="match status" value="1"/>
</dbReference>
<dbReference type="InterPro" id="IPR000515">
    <property type="entry name" value="MetI-like"/>
</dbReference>
<evidence type="ECO:0000256" key="3">
    <source>
        <dbReference type="ARBA" id="ARBA00022448"/>
    </source>
</evidence>
<dbReference type="PANTHER" id="PTHR32243:SF50">
    <property type="entry name" value="MALTOSE_MALTODEXTRIN TRANSPORT SYSTEM PERMEASE PROTEIN MALG"/>
    <property type="match status" value="1"/>
</dbReference>
<evidence type="ECO:0000313" key="11">
    <source>
        <dbReference type="EMBL" id="MEV0708151.1"/>
    </source>
</evidence>
<reference evidence="11 12" key="1">
    <citation type="submission" date="2024-06" db="EMBL/GenBank/DDBJ databases">
        <title>The Natural Products Discovery Center: Release of the First 8490 Sequenced Strains for Exploring Actinobacteria Biosynthetic Diversity.</title>
        <authorList>
            <person name="Kalkreuter E."/>
            <person name="Kautsar S.A."/>
            <person name="Yang D."/>
            <person name="Bader C.D."/>
            <person name="Teijaro C.N."/>
            <person name="Fluegel L."/>
            <person name="Davis C.M."/>
            <person name="Simpson J.R."/>
            <person name="Lauterbach L."/>
            <person name="Steele A.D."/>
            <person name="Gui C."/>
            <person name="Meng S."/>
            <person name="Li G."/>
            <person name="Viehrig K."/>
            <person name="Ye F."/>
            <person name="Su P."/>
            <person name="Kiefer A.F."/>
            <person name="Nichols A."/>
            <person name="Cepeda A.J."/>
            <person name="Yan W."/>
            <person name="Fan B."/>
            <person name="Jiang Y."/>
            <person name="Adhikari A."/>
            <person name="Zheng C.-J."/>
            <person name="Schuster L."/>
            <person name="Cowan T.M."/>
            <person name="Smanski M.J."/>
            <person name="Chevrette M.G."/>
            <person name="De Carvalho L.P.S."/>
            <person name="Shen B."/>
        </authorList>
    </citation>
    <scope>NUCLEOTIDE SEQUENCE [LARGE SCALE GENOMIC DNA]</scope>
    <source>
        <strain evidence="11 12">NPDC050403</strain>
    </source>
</reference>
<feature type="transmembrane region" description="Helical" evidence="9">
    <location>
        <begin position="195"/>
        <end position="217"/>
    </location>
</feature>
<feature type="transmembrane region" description="Helical" evidence="9">
    <location>
        <begin position="450"/>
        <end position="471"/>
    </location>
</feature>
<dbReference type="PANTHER" id="PTHR32243">
    <property type="entry name" value="MALTOSE TRANSPORT SYSTEM PERMEASE-RELATED"/>
    <property type="match status" value="1"/>
</dbReference>
<keyword evidence="12" id="KW-1185">Reference proteome</keyword>
<evidence type="ECO:0000259" key="10">
    <source>
        <dbReference type="PROSITE" id="PS50928"/>
    </source>
</evidence>
<feature type="transmembrane region" description="Helical" evidence="9">
    <location>
        <begin position="322"/>
        <end position="340"/>
    </location>
</feature>
<organism evidence="11 12">
    <name type="scientific">Nocardia aurea</name>
    <dbReference type="NCBI Taxonomy" id="2144174"/>
    <lineage>
        <taxon>Bacteria</taxon>
        <taxon>Bacillati</taxon>
        <taxon>Actinomycetota</taxon>
        <taxon>Actinomycetes</taxon>
        <taxon>Mycobacteriales</taxon>
        <taxon>Nocardiaceae</taxon>
        <taxon>Nocardia</taxon>
    </lineage>
</organism>
<dbReference type="InterPro" id="IPR035906">
    <property type="entry name" value="MetI-like_sf"/>
</dbReference>
<feature type="transmembrane region" description="Helical" evidence="9">
    <location>
        <begin position="34"/>
        <end position="56"/>
    </location>
</feature>
<evidence type="ECO:0000256" key="6">
    <source>
        <dbReference type="ARBA" id="ARBA00022692"/>
    </source>
</evidence>
<keyword evidence="3" id="KW-0813">Transport</keyword>
<name>A0ABV3FSI9_9NOCA</name>
<feature type="transmembrane region" description="Helical" evidence="9">
    <location>
        <begin position="558"/>
        <end position="578"/>
    </location>
</feature>
<dbReference type="PROSITE" id="PS50928">
    <property type="entry name" value="ABC_TM1"/>
    <property type="match status" value="1"/>
</dbReference>
<evidence type="ECO:0000256" key="8">
    <source>
        <dbReference type="ARBA" id="ARBA00023136"/>
    </source>
</evidence>
<feature type="transmembrane region" description="Helical" evidence="9">
    <location>
        <begin position="590"/>
        <end position="609"/>
    </location>
</feature>
<feature type="transmembrane region" description="Helical" evidence="9">
    <location>
        <begin position="416"/>
        <end position="438"/>
    </location>
</feature>
<keyword evidence="8 9" id="KW-0472">Membrane</keyword>
<dbReference type="InterPro" id="IPR050901">
    <property type="entry name" value="BP-dep_ABC_trans_perm"/>
</dbReference>
<comment type="similarity">
    <text evidence="2">Belongs to the binding-protein-dependent transport system permease family. MalFG subfamily.</text>
</comment>
<sequence>MTRISGFDAAGLKLELTPRRMRGPLVPGGRPRRWLRWAGVPALVLMCALLIAPAVWTVWTAAVARPQVVISCGVLAVACVGLTLIPRPGLSVEMRVASGSALAVVAVAALWFLGAALTEDGVWAYLRTLVWVAFGIMLLAVALAIAWWSRNARWVWAPLIVPFGISAFVSGVAFRLIFEYLAARLGIDTVGGYRFWYAAMLGSAFLWTWLGFLTGLLRADIRAIESDSVRSGYLHVPVVGAPSTRAGLRSERVRARVAFVGRLLASVRPVLLVVGLVVGVAAARVFDVVLIGVPGSMQYEVDSATVHWWRLATDADLGRGAAAAYSLPLALLVGLVAWSLQTGVRGQRKGRGATTVSPAADGRPRVGPIRVLGIAAVSAAALVPIAVLIGVCLFTPSGFGFSGFSTMFRDEALRHAWQITAWVATMATLMVVAAALPVAYRLAALRPEGLASKITVVTLVVLSVLPAQTYLGALDTFIDEYGLSGTRVPLIFVHVAAGLPIAVLILRGALLALPGGSADDMLYGLATPETTLRRLWESAGPAVIAVAVLEFIQVWNDFFIGLMMSGAGASPWSLLLWGGVRRFNESSTELAAGALLSAALPVLLLLLTWRRWLVPGLTGGVSR</sequence>
<feature type="transmembrane region" description="Helical" evidence="9">
    <location>
        <begin position="491"/>
        <end position="513"/>
    </location>
</feature>
<comment type="caution">
    <text evidence="11">The sequence shown here is derived from an EMBL/GenBank/DDBJ whole genome shotgun (WGS) entry which is preliminary data.</text>
</comment>
<keyword evidence="4" id="KW-1003">Cell membrane</keyword>
<gene>
    <name evidence="11" type="ORF">AB0I48_11340</name>
</gene>
<evidence type="ECO:0000256" key="4">
    <source>
        <dbReference type="ARBA" id="ARBA00022475"/>
    </source>
</evidence>
<evidence type="ECO:0000256" key="7">
    <source>
        <dbReference type="ARBA" id="ARBA00022989"/>
    </source>
</evidence>
<dbReference type="EMBL" id="JBFAKC010000004">
    <property type="protein sequence ID" value="MEV0708151.1"/>
    <property type="molecule type" value="Genomic_DNA"/>
</dbReference>
<feature type="domain" description="ABC transmembrane type-1" evidence="10">
    <location>
        <begin position="417"/>
        <end position="608"/>
    </location>
</feature>
<proteinExistence type="inferred from homology"/>
<evidence type="ECO:0000313" key="12">
    <source>
        <dbReference type="Proteomes" id="UP001551695"/>
    </source>
</evidence>
<dbReference type="RefSeq" id="WP_357782496.1">
    <property type="nucleotide sequence ID" value="NZ_JBFAKC010000004.1"/>
</dbReference>
<feature type="transmembrane region" description="Helical" evidence="9">
    <location>
        <begin position="97"/>
        <end position="117"/>
    </location>
</feature>
<keyword evidence="7 9" id="KW-1133">Transmembrane helix</keyword>
<feature type="transmembrane region" description="Helical" evidence="9">
    <location>
        <begin position="129"/>
        <end position="148"/>
    </location>
</feature>
<evidence type="ECO:0000256" key="9">
    <source>
        <dbReference type="SAM" id="Phobius"/>
    </source>
</evidence>
<dbReference type="Proteomes" id="UP001551695">
    <property type="component" value="Unassembled WGS sequence"/>
</dbReference>
<feature type="transmembrane region" description="Helical" evidence="9">
    <location>
        <begin position="371"/>
        <end position="396"/>
    </location>
</feature>
<feature type="transmembrane region" description="Helical" evidence="9">
    <location>
        <begin position="270"/>
        <end position="293"/>
    </location>
</feature>
<evidence type="ECO:0000256" key="1">
    <source>
        <dbReference type="ARBA" id="ARBA00004651"/>
    </source>
</evidence>